<gene>
    <name evidence="11" type="ORF">HJG44_00460</name>
</gene>
<comment type="subcellular location">
    <subcellularLocation>
        <location evidence="1">Cell inner membrane</location>
        <topology evidence="1">Multi-pass membrane protein</topology>
    </subcellularLocation>
    <subcellularLocation>
        <location evidence="9">Cell membrane</location>
        <topology evidence="9">Multi-pass membrane protein</topology>
    </subcellularLocation>
</comment>
<keyword evidence="12" id="KW-1185">Reference proteome</keyword>
<evidence type="ECO:0000256" key="4">
    <source>
        <dbReference type="ARBA" id="ARBA00022475"/>
    </source>
</evidence>
<dbReference type="PROSITE" id="PS50928">
    <property type="entry name" value="ABC_TM1"/>
    <property type="match status" value="1"/>
</dbReference>
<feature type="transmembrane region" description="Helical" evidence="9">
    <location>
        <begin position="54"/>
        <end position="74"/>
    </location>
</feature>
<feature type="transmembrane region" description="Helical" evidence="9">
    <location>
        <begin position="20"/>
        <end position="42"/>
    </location>
</feature>
<dbReference type="Proteomes" id="UP000564885">
    <property type="component" value="Unassembled WGS sequence"/>
</dbReference>
<evidence type="ECO:0000259" key="10">
    <source>
        <dbReference type="PROSITE" id="PS50928"/>
    </source>
</evidence>
<feature type="transmembrane region" description="Helical" evidence="9">
    <location>
        <begin position="146"/>
        <end position="166"/>
    </location>
</feature>
<dbReference type="InterPro" id="IPR000515">
    <property type="entry name" value="MetI-like"/>
</dbReference>
<name>A0A849I3A7_9HYPH</name>
<dbReference type="NCBIfam" id="TIGR01726">
    <property type="entry name" value="HEQRo_perm_3TM"/>
    <property type="match status" value="1"/>
</dbReference>
<dbReference type="RefSeq" id="WP_171216398.1">
    <property type="nucleotide sequence ID" value="NZ_JABEPP010000001.1"/>
</dbReference>
<keyword evidence="6" id="KW-0029">Amino-acid transport</keyword>
<evidence type="ECO:0000256" key="6">
    <source>
        <dbReference type="ARBA" id="ARBA00022970"/>
    </source>
</evidence>
<dbReference type="GO" id="GO:0022857">
    <property type="term" value="F:transmembrane transporter activity"/>
    <property type="evidence" value="ECO:0007669"/>
    <property type="project" value="InterPro"/>
</dbReference>
<evidence type="ECO:0000256" key="9">
    <source>
        <dbReference type="RuleBase" id="RU363032"/>
    </source>
</evidence>
<evidence type="ECO:0000256" key="7">
    <source>
        <dbReference type="ARBA" id="ARBA00022989"/>
    </source>
</evidence>
<accession>A0A849I3A7</accession>
<dbReference type="InterPro" id="IPR043429">
    <property type="entry name" value="ArtM/GltK/GlnP/TcyL/YhdX-like"/>
</dbReference>
<reference evidence="11 12" key="1">
    <citation type="submission" date="2020-04" db="EMBL/GenBank/DDBJ databases">
        <title>Enterovirga sp. isolate from soil.</title>
        <authorList>
            <person name="Chea S."/>
            <person name="Kim D.-U."/>
        </authorList>
    </citation>
    <scope>NUCLEOTIDE SEQUENCE [LARGE SCALE GENOMIC DNA]</scope>
    <source>
        <strain evidence="11 12">DB1703</strain>
    </source>
</reference>
<dbReference type="SUPFAM" id="SSF161098">
    <property type="entry name" value="MetI-like"/>
    <property type="match status" value="1"/>
</dbReference>
<evidence type="ECO:0000313" key="12">
    <source>
        <dbReference type="Proteomes" id="UP000564885"/>
    </source>
</evidence>
<comment type="caution">
    <text evidence="11">The sequence shown here is derived from an EMBL/GenBank/DDBJ whole genome shotgun (WGS) entry which is preliminary data.</text>
</comment>
<feature type="domain" description="ABC transmembrane type-1" evidence="10">
    <location>
        <begin position="16"/>
        <end position="204"/>
    </location>
</feature>
<keyword evidence="8 9" id="KW-0472">Membrane</keyword>
<keyword evidence="4" id="KW-1003">Cell membrane</keyword>
<dbReference type="PANTHER" id="PTHR30614">
    <property type="entry name" value="MEMBRANE COMPONENT OF AMINO ACID ABC TRANSPORTER"/>
    <property type="match status" value="1"/>
</dbReference>
<protein>
    <submittedName>
        <fullName evidence="11">Amino acid ABC transporter permease</fullName>
    </submittedName>
</protein>
<organism evidence="11 12">
    <name type="scientific">Enterovirga aerilata</name>
    <dbReference type="NCBI Taxonomy" id="2730920"/>
    <lineage>
        <taxon>Bacteria</taxon>
        <taxon>Pseudomonadati</taxon>
        <taxon>Pseudomonadota</taxon>
        <taxon>Alphaproteobacteria</taxon>
        <taxon>Hyphomicrobiales</taxon>
        <taxon>Methylobacteriaceae</taxon>
        <taxon>Enterovirga</taxon>
    </lineage>
</organism>
<dbReference type="EMBL" id="JABEPP010000001">
    <property type="protein sequence ID" value="NNM70869.1"/>
    <property type="molecule type" value="Genomic_DNA"/>
</dbReference>
<dbReference type="PANTHER" id="PTHR30614:SF0">
    <property type="entry name" value="L-CYSTINE TRANSPORT SYSTEM PERMEASE PROTEIN TCYL"/>
    <property type="match status" value="1"/>
</dbReference>
<sequence length="215" mass="23763">MFDVVFRSWPLLLAATGETVLLSVASGLLATLLGILLALGQLFAARALRYLVEVWLYVMRGVPLLVLLFAMYYALPYTGIDLSPRVGGILVLSTYFSAFMAEIFRSAVLAVPKGQWDAARGIGFHGWRLMREVIVPQALRLASASYVNTMIMLVKGTSLVSIIGLWELTLAGRQIVERTLASFQVFGAVALIYFVLCYGLSLAGRYLEKRFSYVH</sequence>
<proteinExistence type="inferred from homology"/>
<evidence type="ECO:0000256" key="1">
    <source>
        <dbReference type="ARBA" id="ARBA00004429"/>
    </source>
</evidence>
<comment type="similarity">
    <text evidence="2">Belongs to the binding-protein-dependent transport system permease family. HisMQ subfamily.</text>
</comment>
<dbReference type="GO" id="GO:0006865">
    <property type="term" value="P:amino acid transport"/>
    <property type="evidence" value="ECO:0007669"/>
    <property type="project" value="UniProtKB-KW"/>
</dbReference>
<evidence type="ECO:0000256" key="3">
    <source>
        <dbReference type="ARBA" id="ARBA00022448"/>
    </source>
</evidence>
<dbReference type="GO" id="GO:0043190">
    <property type="term" value="C:ATP-binding cassette (ABC) transporter complex"/>
    <property type="evidence" value="ECO:0007669"/>
    <property type="project" value="InterPro"/>
</dbReference>
<dbReference type="InterPro" id="IPR035906">
    <property type="entry name" value="MetI-like_sf"/>
</dbReference>
<dbReference type="Gene3D" id="1.10.3720.10">
    <property type="entry name" value="MetI-like"/>
    <property type="match status" value="1"/>
</dbReference>
<evidence type="ECO:0000256" key="8">
    <source>
        <dbReference type="ARBA" id="ARBA00023136"/>
    </source>
</evidence>
<keyword evidence="5 9" id="KW-0812">Transmembrane</keyword>
<dbReference type="CDD" id="cd06261">
    <property type="entry name" value="TM_PBP2"/>
    <property type="match status" value="1"/>
</dbReference>
<evidence type="ECO:0000313" key="11">
    <source>
        <dbReference type="EMBL" id="NNM70869.1"/>
    </source>
</evidence>
<evidence type="ECO:0000256" key="5">
    <source>
        <dbReference type="ARBA" id="ARBA00022692"/>
    </source>
</evidence>
<feature type="transmembrane region" description="Helical" evidence="9">
    <location>
        <begin position="86"/>
        <end position="104"/>
    </location>
</feature>
<keyword evidence="3 9" id="KW-0813">Transport</keyword>
<dbReference type="Pfam" id="PF00528">
    <property type="entry name" value="BPD_transp_1"/>
    <property type="match status" value="1"/>
</dbReference>
<feature type="transmembrane region" description="Helical" evidence="9">
    <location>
        <begin position="186"/>
        <end position="207"/>
    </location>
</feature>
<evidence type="ECO:0000256" key="2">
    <source>
        <dbReference type="ARBA" id="ARBA00010072"/>
    </source>
</evidence>
<dbReference type="AlphaFoldDB" id="A0A849I3A7"/>
<keyword evidence="7 9" id="KW-1133">Transmembrane helix</keyword>
<dbReference type="InterPro" id="IPR010065">
    <property type="entry name" value="AA_ABC_transptr_permease_3TM"/>
</dbReference>